<dbReference type="Pfam" id="PF01535">
    <property type="entry name" value="PPR"/>
    <property type="match status" value="2"/>
</dbReference>
<reference evidence="5 6" key="1">
    <citation type="submission" date="2024-01" db="EMBL/GenBank/DDBJ databases">
        <title>The complete chloroplast genome sequence of Lithospermum erythrorhizon: insights into the phylogenetic relationship among Boraginaceae species and the maternal lineages of purple gromwells.</title>
        <authorList>
            <person name="Okada T."/>
            <person name="Watanabe K."/>
        </authorList>
    </citation>
    <scope>NUCLEOTIDE SEQUENCE [LARGE SCALE GENOMIC DNA]</scope>
</reference>
<keyword evidence="6" id="KW-1185">Reference proteome</keyword>
<dbReference type="InterPro" id="IPR046848">
    <property type="entry name" value="E_motif"/>
</dbReference>
<comment type="caution">
    <text evidence="5">The sequence shown here is derived from an EMBL/GenBank/DDBJ whole genome shotgun (WGS) entry which is preliminary data.</text>
</comment>
<accession>A0AAV3NY52</accession>
<evidence type="ECO:0000313" key="6">
    <source>
        <dbReference type="Proteomes" id="UP001454036"/>
    </source>
</evidence>
<dbReference type="EMBL" id="BAABME010015978">
    <property type="protein sequence ID" value="GAA0143903.1"/>
    <property type="molecule type" value="Genomic_DNA"/>
</dbReference>
<gene>
    <name evidence="5" type="ORF">LIER_35831</name>
</gene>
<dbReference type="GO" id="GO:0003723">
    <property type="term" value="F:RNA binding"/>
    <property type="evidence" value="ECO:0007669"/>
    <property type="project" value="InterPro"/>
</dbReference>
<dbReference type="GO" id="GO:0008270">
    <property type="term" value="F:zinc ion binding"/>
    <property type="evidence" value="ECO:0007669"/>
    <property type="project" value="InterPro"/>
</dbReference>
<dbReference type="NCBIfam" id="TIGR00756">
    <property type="entry name" value="PPR"/>
    <property type="match status" value="8"/>
</dbReference>
<evidence type="ECO:0000313" key="5">
    <source>
        <dbReference type="EMBL" id="GAA0143903.1"/>
    </source>
</evidence>
<organism evidence="5 6">
    <name type="scientific">Lithospermum erythrorhizon</name>
    <name type="common">Purple gromwell</name>
    <name type="synonym">Lithospermum officinale var. erythrorhizon</name>
    <dbReference type="NCBI Taxonomy" id="34254"/>
    <lineage>
        <taxon>Eukaryota</taxon>
        <taxon>Viridiplantae</taxon>
        <taxon>Streptophyta</taxon>
        <taxon>Embryophyta</taxon>
        <taxon>Tracheophyta</taxon>
        <taxon>Spermatophyta</taxon>
        <taxon>Magnoliopsida</taxon>
        <taxon>eudicotyledons</taxon>
        <taxon>Gunneridae</taxon>
        <taxon>Pentapetalae</taxon>
        <taxon>asterids</taxon>
        <taxon>lamiids</taxon>
        <taxon>Boraginales</taxon>
        <taxon>Boraginaceae</taxon>
        <taxon>Boraginoideae</taxon>
        <taxon>Lithospermeae</taxon>
        <taxon>Lithospermum</taxon>
    </lineage>
</organism>
<evidence type="ECO:0000256" key="3">
    <source>
        <dbReference type="PROSITE-ProRule" id="PRU00708"/>
    </source>
</evidence>
<feature type="repeat" description="PPR" evidence="3">
    <location>
        <begin position="317"/>
        <end position="351"/>
    </location>
</feature>
<evidence type="ECO:0000259" key="4">
    <source>
        <dbReference type="Pfam" id="PF14432"/>
    </source>
</evidence>
<dbReference type="InterPro" id="IPR002885">
    <property type="entry name" value="PPR_rpt"/>
</dbReference>
<feature type="repeat" description="PPR" evidence="3">
    <location>
        <begin position="659"/>
        <end position="693"/>
    </location>
</feature>
<dbReference type="InterPro" id="IPR032867">
    <property type="entry name" value="DYW_dom"/>
</dbReference>
<feature type="repeat" description="PPR" evidence="3">
    <location>
        <begin position="286"/>
        <end position="316"/>
    </location>
</feature>
<dbReference type="Pfam" id="PF14432">
    <property type="entry name" value="DYW_deaminase"/>
    <property type="match status" value="1"/>
</dbReference>
<proteinExistence type="inferred from homology"/>
<feature type="repeat" description="PPR" evidence="3">
    <location>
        <begin position="352"/>
        <end position="386"/>
    </location>
</feature>
<dbReference type="GO" id="GO:0009451">
    <property type="term" value="P:RNA modification"/>
    <property type="evidence" value="ECO:0007669"/>
    <property type="project" value="InterPro"/>
</dbReference>
<name>A0AAV3NY52_LITER</name>
<keyword evidence="2" id="KW-0677">Repeat</keyword>
<dbReference type="Proteomes" id="UP001454036">
    <property type="component" value="Unassembled WGS sequence"/>
</dbReference>
<dbReference type="PANTHER" id="PTHR47926">
    <property type="entry name" value="PENTATRICOPEPTIDE REPEAT-CONTAINING PROTEIN"/>
    <property type="match status" value="1"/>
</dbReference>
<dbReference type="FunFam" id="1.25.40.10:FF:000090">
    <property type="entry name" value="Pentatricopeptide repeat-containing protein, chloroplastic"/>
    <property type="match status" value="1"/>
</dbReference>
<dbReference type="AlphaFoldDB" id="A0AAV3NY52"/>
<feature type="repeat" description="PPR" evidence="3">
    <location>
        <begin position="624"/>
        <end position="658"/>
    </location>
</feature>
<feature type="repeat" description="PPR" evidence="3">
    <location>
        <begin position="488"/>
        <end position="522"/>
    </location>
</feature>
<sequence length="930" mass="105473">MEVIKLVSLHYFNQSPFFQQSITKKQQNYAGGNIHCNVEEAISHTPVKSFANHSFFDDLTELHSLNFVKSMHAQVIKSPKELNSQRKMESLIKLYLDLGDFWSATTVFFVGLIQNFLSWRSFVDDFRGFGGTPNEILEVFVELHNRGVIFDSKLLTIGLKICATIEEKCLGLELHACLIKRGFNMDEHLICSLMNFYGRCWDIEEANKAFSEMPTASLLWNEVVLINLRNAKWLQGLKMFSDMQCSFVKANDFTVAKVLQACSELGYLNGGRQIHGYVIRNNLGSDTLVCNTLIHMYAKNNDLKHARNVFDLMINRNLSSWNSIISAYGALGYLIDAWELFDRMEALNTKPDIITWNSLMSGHVLNGSCKEVFTILRKMQSLGYKPNSVSCTSALQAVSKLSCLNLGKEIHSFIIRNELDYDLHLGSSLVDMYVKNDDLTAATVLVKSMKRRNIFAWNSLISGYSLKGRFEEAVDLFDRMKNEGVKPDLVTYNSLISGYAVWGCIKEALATIRLIKMSGLAPNVVSWTAIISGCIQNGYYKEALDISRLMQEGGIKPNLTTVLSLLSACTGLSLLQKGKEVHCLSIRYGFTDDVYITTALIDMYSKSGSLTSAYDNFRRVQMKTLAVFNSMIMGFAIYSSGKEAISLFDELCKLNIKPDAITFTALLSCCKNSGLITEGWNYFDSMKDFGIAQTIEHYSCMVDLLGRVGYLDEAWDFIQTMPMEPDASVWGAFLASCRLHGNIELGERAIEKLYKLEPYNAVNYVMMMNLYSSANRWDDVDRIRNMVSAKGLKIGYVWSWIQINHEVHVFSSSGKCHGEEGEIYFELYKLISQMKSMGYEPDTKCVYQKMEVEEKEKVLLTHTEKLAVTYGLIKTKGGAPIRVINNTRVCSDCHTVVKYMSFLRKREIFLKDGVRFHHFKDGKCSCNDLW</sequence>
<dbReference type="Pfam" id="PF13041">
    <property type="entry name" value="PPR_2"/>
    <property type="match status" value="4"/>
</dbReference>
<dbReference type="InterPro" id="IPR011990">
    <property type="entry name" value="TPR-like_helical_dom_sf"/>
</dbReference>
<evidence type="ECO:0000256" key="2">
    <source>
        <dbReference type="ARBA" id="ARBA00022737"/>
    </source>
</evidence>
<feature type="repeat" description="PPR" evidence="3">
    <location>
        <begin position="453"/>
        <end position="487"/>
    </location>
</feature>
<protein>
    <recommendedName>
        <fullName evidence="4">DYW domain-containing protein</fullName>
    </recommendedName>
</protein>
<dbReference type="Pfam" id="PF20431">
    <property type="entry name" value="E_motif"/>
    <property type="match status" value="1"/>
</dbReference>
<dbReference type="Gene3D" id="1.25.40.10">
    <property type="entry name" value="Tetratricopeptide repeat domain"/>
    <property type="match status" value="5"/>
</dbReference>
<evidence type="ECO:0000256" key="1">
    <source>
        <dbReference type="ARBA" id="ARBA00006643"/>
    </source>
</evidence>
<comment type="similarity">
    <text evidence="1">Belongs to the PPR family. PCMP-H subfamily.</text>
</comment>
<feature type="domain" description="DYW" evidence="4">
    <location>
        <begin position="838"/>
        <end position="930"/>
    </location>
</feature>
<dbReference type="InterPro" id="IPR046960">
    <property type="entry name" value="PPR_At4g14850-like_plant"/>
</dbReference>
<feature type="repeat" description="PPR" evidence="3">
    <location>
        <begin position="523"/>
        <end position="557"/>
    </location>
</feature>
<dbReference type="PROSITE" id="PS51375">
    <property type="entry name" value="PPR"/>
    <property type="match status" value="8"/>
</dbReference>
<dbReference type="PANTHER" id="PTHR47926:SF539">
    <property type="entry name" value="DYW DOMAIN-CONTAINING PROTEIN"/>
    <property type="match status" value="1"/>
</dbReference>